<dbReference type="AlphaFoldDB" id="C5L6W1"/>
<evidence type="ECO:0000313" key="2">
    <source>
        <dbReference type="Proteomes" id="UP000007800"/>
    </source>
</evidence>
<evidence type="ECO:0000313" key="1">
    <source>
        <dbReference type="EMBL" id="EER07223.1"/>
    </source>
</evidence>
<reference evidence="1 2" key="1">
    <citation type="submission" date="2008-07" db="EMBL/GenBank/DDBJ databases">
        <authorList>
            <person name="El-Sayed N."/>
            <person name="Caler E."/>
            <person name="Inman J."/>
            <person name="Amedeo P."/>
            <person name="Hass B."/>
            <person name="Wortman J."/>
        </authorList>
    </citation>
    <scope>NUCLEOTIDE SEQUENCE [LARGE SCALE GENOMIC DNA]</scope>
    <source>
        <strain evidence="2">ATCC 50983 / TXsc</strain>
    </source>
</reference>
<dbReference type="Proteomes" id="UP000007800">
    <property type="component" value="Unassembled WGS sequence"/>
</dbReference>
<dbReference type="GeneID" id="9059916"/>
<keyword evidence="2" id="KW-1185">Reference proteome</keyword>
<dbReference type="OrthoDB" id="465162at2759"/>
<organism evidence="2">
    <name type="scientific">Perkinsus marinus (strain ATCC 50983 / TXsc)</name>
    <dbReference type="NCBI Taxonomy" id="423536"/>
    <lineage>
        <taxon>Eukaryota</taxon>
        <taxon>Sar</taxon>
        <taxon>Alveolata</taxon>
        <taxon>Perkinsozoa</taxon>
        <taxon>Perkinsea</taxon>
        <taxon>Perkinsida</taxon>
        <taxon>Perkinsidae</taxon>
        <taxon>Perkinsus</taxon>
    </lineage>
</organism>
<name>C5L6W1_PERM5</name>
<dbReference type="EMBL" id="GG679899">
    <property type="protein sequence ID" value="EER07223.1"/>
    <property type="molecule type" value="Genomic_DNA"/>
</dbReference>
<dbReference type="RefSeq" id="XP_002775407.1">
    <property type="nucleotide sequence ID" value="XM_002775361.1"/>
</dbReference>
<protein>
    <submittedName>
        <fullName evidence="1">Uncharacterized protein</fullName>
    </submittedName>
</protein>
<dbReference type="InParanoid" id="C5L6W1"/>
<gene>
    <name evidence="1" type="ORF">Pmar_PMAR020382</name>
</gene>
<proteinExistence type="predicted"/>
<sequence length="139" mass="15864">MGRVIYLDVTGRRRLDEEDKYSDGRPKHHSQRGFFCPLREHLSITRVPSLVDPQPLKRDGVGSLGCLPKVASPVWQSVRLLGEPATSTIPLDEVLIAPLEPLMPPEMFDEKKEKSELYLSSIRSKGRHRKYLLARESPY</sequence>
<accession>C5L6W1</accession>